<evidence type="ECO:0000313" key="3">
    <source>
        <dbReference type="Proteomes" id="UP000515811"/>
    </source>
</evidence>
<keyword evidence="3" id="KW-1185">Reference proteome</keyword>
<evidence type="ECO:0000313" key="2">
    <source>
        <dbReference type="EMBL" id="QNN59028.1"/>
    </source>
</evidence>
<dbReference type="KEGG" id="drg:H9K76_09660"/>
<name>A0A7G9RTV3_9BURK</name>
<gene>
    <name evidence="2" type="ORF">H9K76_09660</name>
</gene>
<dbReference type="SUPFAM" id="SSF88874">
    <property type="entry name" value="Receptor-binding domain of short tail fibre protein gp12"/>
    <property type="match status" value="1"/>
</dbReference>
<accession>A0A7G9RTV3</accession>
<protein>
    <submittedName>
        <fullName evidence="2">Phage tail protein</fullName>
    </submittedName>
</protein>
<evidence type="ECO:0000259" key="1">
    <source>
        <dbReference type="Pfam" id="PF07484"/>
    </source>
</evidence>
<dbReference type="Proteomes" id="UP000515811">
    <property type="component" value="Chromosome"/>
</dbReference>
<dbReference type="Pfam" id="PF07484">
    <property type="entry name" value="Collar"/>
    <property type="match status" value="1"/>
</dbReference>
<dbReference type="InterPro" id="IPR037053">
    <property type="entry name" value="Phage_tail_collar_dom_sf"/>
</dbReference>
<proteinExistence type="predicted"/>
<sequence length="176" mass="18402">MADPFVGEIRIFAFNFAPTGWAFCQGQLLPLSQNTALFSILGTTYGGDGKSTFALPDLQGHMPMHPGLGQGLSERYLGEMSGSETVTLLTSEIPPHTHSLHPANAADASVNMASPSASVAIGVAPTRAFTSQAANLMQMAPTQLGMAGGSMPHNNMPPYLALNFCIALQGVFPPRG</sequence>
<feature type="domain" description="Phage tail collar" evidence="1">
    <location>
        <begin position="7"/>
        <end position="63"/>
    </location>
</feature>
<dbReference type="AlphaFoldDB" id="A0A7G9RTV3"/>
<dbReference type="RefSeq" id="WP_187599895.1">
    <property type="nucleotide sequence ID" value="NZ_CP060714.1"/>
</dbReference>
<dbReference type="EMBL" id="CP060714">
    <property type="protein sequence ID" value="QNN59028.1"/>
    <property type="molecule type" value="Genomic_DNA"/>
</dbReference>
<dbReference type="Gene3D" id="3.90.1340.10">
    <property type="entry name" value="Phage tail collar domain"/>
    <property type="match status" value="1"/>
</dbReference>
<reference evidence="2 3" key="1">
    <citation type="submission" date="2020-08" db="EMBL/GenBank/DDBJ databases">
        <title>Genome sequence of Diaphorobacter ruginosibacter DSM 27467T.</title>
        <authorList>
            <person name="Hyun D.-W."/>
            <person name="Bae J.-W."/>
        </authorList>
    </citation>
    <scope>NUCLEOTIDE SEQUENCE [LARGE SCALE GENOMIC DNA]</scope>
    <source>
        <strain evidence="2 3">DSM 27467</strain>
    </source>
</reference>
<organism evidence="2 3">
    <name type="scientific">Diaphorobacter ruginosibacter</name>
    <dbReference type="NCBI Taxonomy" id="1715720"/>
    <lineage>
        <taxon>Bacteria</taxon>
        <taxon>Pseudomonadati</taxon>
        <taxon>Pseudomonadota</taxon>
        <taxon>Betaproteobacteria</taxon>
        <taxon>Burkholderiales</taxon>
        <taxon>Comamonadaceae</taxon>
        <taxon>Diaphorobacter</taxon>
    </lineage>
</organism>
<dbReference type="InterPro" id="IPR011083">
    <property type="entry name" value="Phage_tail_collar_dom"/>
</dbReference>